<accession>A0A5B7GVZ4</accession>
<proteinExistence type="predicted"/>
<dbReference type="AlphaFoldDB" id="A0A5B7GVZ4"/>
<evidence type="ECO:0000313" key="1">
    <source>
        <dbReference type="EMBL" id="MPC61709.1"/>
    </source>
</evidence>
<reference evidence="1 2" key="1">
    <citation type="submission" date="2019-05" db="EMBL/GenBank/DDBJ databases">
        <title>Another draft genome of Portunus trituberculatus and its Hox gene families provides insights of decapod evolution.</title>
        <authorList>
            <person name="Jeong J.-H."/>
            <person name="Song I."/>
            <person name="Kim S."/>
            <person name="Choi T."/>
            <person name="Kim D."/>
            <person name="Ryu S."/>
            <person name="Kim W."/>
        </authorList>
    </citation>
    <scope>NUCLEOTIDE SEQUENCE [LARGE SCALE GENOMIC DNA]</scope>
    <source>
        <tissue evidence="1">Muscle</tissue>
    </source>
</reference>
<protein>
    <submittedName>
        <fullName evidence="1">Uncharacterized protein</fullName>
    </submittedName>
</protein>
<evidence type="ECO:0000313" key="2">
    <source>
        <dbReference type="Proteomes" id="UP000324222"/>
    </source>
</evidence>
<dbReference type="Proteomes" id="UP000324222">
    <property type="component" value="Unassembled WGS sequence"/>
</dbReference>
<sequence>MSTGSHTRRCRGCGGGNKCVDEPLIGWGGGGKRCGEWRGSSLCQDALVMEFDKGGTKNSISSRDACMLPAPTH</sequence>
<organism evidence="1 2">
    <name type="scientific">Portunus trituberculatus</name>
    <name type="common">Swimming crab</name>
    <name type="synonym">Neptunus trituberculatus</name>
    <dbReference type="NCBI Taxonomy" id="210409"/>
    <lineage>
        <taxon>Eukaryota</taxon>
        <taxon>Metazoa</taxon>
        <taxon>Ecdysozoa</taxon>
        <taxon>Arthropoda</taxon>
        <taxon>Crustacea</taxon>
        <taxon>Multicrustacea</taxon>
        <taxon>Malacostraca</taxon>
        <taxon>Eumalacostraca</taxon>
        <taxon>Eucarida</taxon>
        <taxon>Decapoda</taxon>
        <taxon>Pleocyemata</taxon>
        <taxon>Brachyura</taxon>
        <taxon>Eubrachyura</taxon>
        <taxon>Portunoidea</taxon>
        <taxon>Portunidae</taxon>
        <taxon>Portuninae</taxon>
        <taxon>Portunus</taxon>
    </lineage>
</organism>
<keyword evidence="2" id="KW-1185">Reference proteome</keyword>
<name>A0A5B7GVZ4_PORTR</name>
<dbReference type="EMBL" id="VSRR010018817">
    <property type="protein sequence ID" value="MPC61709.1"/>
    <property type="molecule type" value="Genomic_DNA"/>
</dbReference>
<gene>
    <name evidence="1" type="ORF">E2C01_055783</name>
</gene>
<comment type="caution">
    <text evidence="1">The sequence shown here is derived from an EMBL/GenBank/DDBJ whole genome shotgun (WGS) entry which is preliminary data.</text>
</comment>